<keyword evidence="3" id="KW-1185">Reference proteome</keyword>
<reference evidence="2 3" key="1">
    <citation type="journal article" date="2023" name="Microbiol. Resour. Announc.">
        <title>Complete Genome of 'Candidatus Phytoplasma rubi' RS, a Phytopathogenic Bacterium Associated with Rubus Stunt Disease.</title>
        <authorList>
            <person name="Duckeck D."/>
            <person name="Zubert C."/>
            <person name="Bohm J.W."/>
            <person name="Carminati G."/>
            <person name="Schneider B."/>
            <person name="Kube M."/>
        </authorList>
    </citation>
    <scope>NUCLEOTIDE SEQUENCE [LARGE SCALE GENOMIC DNA]</scope>
    <source>
        <strain evidence="2 3">RS</strain>
    </source>
</reference>
<organism evidence="2 3">
    <name type="scientific">Candidatus Phytoplasma rubi</name>
    <dbReference type="NCBI Taxonomy" id="399025"/>
    <lineage>
        <taxon>Bacteria</taxon>
        <taxon>Bacillati</taxon>
        <taxon>Mycoplasmatota</taxon>
        <taxon>Mollicutes</taxon>
        <taxon>Acholeplasmatales</taxon>
        <taxon>Acholeplasmataceae</taxon>
        <taxon>Candidatus Phytoplasma</taxon>
        <taxon>16SrV (Elm yellows group)</taxon>
    </lineage>
</organism>
<feature type="transmembrane region" description="Helical" evidence="1">
    <location>
        <begin position="6"/>
        <end position="24"/>
    </location>
</feature>
<dbReference type="Proteomes" id="UP001164727">
    <property type="component" value="Chromosome"/>
</dbReference>
<keyword evidence="1" id="KW-0812">Transmembrane</keyword>
<gene>
    <name evidence="2" type="ORF">RS022_01440</name>
</gene>
<evidence type="ECO:0000256" key="1">
    <source>
        <dbReference type="SAM" id="Phobius"/>
    </source>
</evidence>
<sequence length="58" mass="7166">MSIKKLLFLFILLVNKILFFYLHFKIKIRQIFVKLGLKFSTNKMNYFFKTDIKIKNYL</sequence>
<accession>A0ABY7BUR2</accession>
<evidence type="ECO:0000313" key="2">
    <source>
        <dbReference type="EMBL" id="WAN63141.1"/>
    </source>
</evidence>
<protein>
    <submittedName>
        <fullName evidence="2">Uncharacterized protein</fullName>
    </submittedName>
</protein>
<evidence type="ECO:0000313" key="3">
    <source>
        <dbReference type="Proteomes" id="UP001164727"/>
    </source>
</evidence>
<name>A0ABY7BUR2_9MOLU</name>
<keyword evidence="1" id="KW-1133">Transmembrane helix</keyword>
<keyword evidence="1" id="KW-0472">Membrane</keyword>
<dbReference type="EMBL" id="CP114006">
    <property type="protein sequence ID" value="WAN63141.1"/>
    <property type="molecule type" value="Genomic_DNA"/>
</dbReference>
<proteinExistence type="predicted"/>